<keyword evidence="6" id="KW-0812">Transmembrane</keyword>
<name>A0A2H0AKX7_9BACT</name>
<evidence type="ECO:0000256" key="3">
    <source>
        <dbReference type="ARBA" id="ARBA00023002"/>
    </source>
</evidence>
<dbReference type="InterPro" id="IPR036249">
    <property type="entry name" value="Thioredoxin-like_sf"/>
</dbReference>
<keyword evidence="2" id="KW-0732">Signal</keyword>
<gene>
    <name evidence="8" type="ORF">COX15_01690</name>
</gene>
<dbReference type="AlphaFoldDB" id="A0A2H0AKX7"/>
<dbReference type="GO" id="GO:0016491">
    <property type="term" value="F:oxidoreductase activity"/>
    <property type="evidence" value="ECO:0007669"/>
    <property type="project" value="UniProtKB-KW"/>
</dbReference>
<keyword evidence="6" id="KW-0472">Membrane</keyword>
<accession>A0A2H0AKX7</accession>
<dbReference type="EMBL" id="PCSK01000035">
    <property type="protein sequence ID" value="PIP46047.1"/>
    <property type="molecule type" value="Genomic_DNA"/>
</dbReference>
<evidence type="ECO:0000256" key="6">
    <source>
        <dbReference type="SAM" id="Phobius"/>
    </source>
</evidence>
<keyword evidence="8" id="KW-0413">Isomerase</keyword>
<keyword evidence="3" id="KW-0560">Oxidoreductase</keyword>
<keyword evidence="4" id="KW-1015">Disulfide bond</keyword>
<evidence type="ECO:0000256" key="2">
    <source>
        <dbReference type="ARBA" id="ARBA00022729"/>
    </source>
</evidence>
<dbReference type="PANTHER" id="PTHR13887:SF14">
    <property type="entry name" value="DISULFIDE BOND FORMATION PROTEIN D"/>
    <property type="match status" value="1"/>
</dbReference>
<sequence length="236" mass="25615">MKDNNFLAGTILAAALIVAGSLIYVFGPARTTSPSPDEPAAITLPPFEISLPYSQTPTPGGDILLGDPNAPVEIVVYSDYQCPYCARFALQTESQIRENYVASGKAKMIYKDLAFLGQESVDAALASNCAADQGKFWEYHDALFTIELIDGKENNGNLTKELFMAITNKLELDKSAFQDCYDSKKYAGEVETDTAEAQTDLPPERVSTPSFLINGELVSGAQPYANFAAVIDKFLK</sequence>
<dbReference type="Pfam" id="PF13462">
    <property type="entry name" value="Thioredoxin_4"/>
    <property type="match status" value="1"/>
</dbReference>
<dbReference type="SUPFAM" id="SSF52833">
    <property type="entry name" value="Thioredoxin-like"/>
    <property type="match status" value="1"/>
</dbReference>
<evidence type="ECO:0000256" key="1">
    <source>
        <dbReference type="ARBA" id="ARBA00005791"/>
    </source>
</evidence>
<dbReference type="PROSITE" id="PS51352">
    <property type="entry name" value="THIOREDOXIN_2"/>
    <property type="match status" value="1"/>
</dbReference>
<dbReference type="GO" id="GO:0016853">
    <property type="term" value="F:isomerase activity"/>
    <property type="evidence" value="ECO:0007669"/>
    <property type="project" value="UniProtKB-KW"/>
</dbReference>
<dbReference type="Proteomes" id="UP000230007">
    <property type="component" value="Unassembled WGS sequence"/>
</dbReference>
<organism evidence="8 9">
    <name type="scientific">Candidatus Colwellbacteria bacterium CG23_combo_of_CG06-09_8_20_14_all_42_19</name>
    <dbReference type="NCBI Taxonomy" id="1974541"/>
    <lineage>
        <taxon>Bacteria</taxon>
        <taxon>Candidatus Colwelliibacteriota</taxon>
    </lineage>
</organism>
<dbReference type="PANTHER" id="PTHR13887">
    <property type="entry name" value="GLUTATHIONE S-TRANSFERASE KAPPA"/>
    <property type="match status" value="1"/>
</dbReference>
<evidence type="ECO:0000313" key="8">
    <source>
        <dbReference type="EMBL" id="PIP46047.1"/>
    </source>
</evidence>
<evidence type="ECO:0000259" key="7">
    <source>
        <dbReference type="PROSITE" id="PS51352"/>
    </source>
</evidence>
<protein>
    <submittedName>
        <fullName evidence="8">Protein-disulfide isomerase</fullName>
    </submittedName>
</protein>
<proteinExistence type="inferred from homology"/>
<keyword evidence="5" id="KW-0676">Redox-active center</keyword>
<evidence type="ECO:0000313" key="9">
    <source>
        <dbReference type="Proteomes" id="UP000230007"/>
    </source>
</evidence>
<feature type="transmembrane region" description="Helical" evidence="6">
    <location>
        <begin position="6"/>
        <end position="26"/>
    </location>
</feature>
<comment type="caution">
    <text evidence="8">The sequence shown here is derived from an EMBL/GenBank/DDBJ whole genome shotgun (WGS) entry which is preliminary data.</text>
</comment>
<keyword evidence="6" id="KW-1133">Transmembrane helix</keyword>
<feature type="domain" description="Thioredoxin" evidence="7">
    <location>
        <begin position="38"/>
        <end position="236"/>
    </location>
</feature>
<evidence type="ECO:0000256" key="5">
    <source>
        <dbReference type="ARBA" id="ARBA00023284"/>
    </source>
</evidence>
<evidence type="ECO:0000256" key="4">
    <source>
        <dbReference type="ARBA" id="ARBA00023157"/>
    </source>
</evidence>
<dbReference type="InterPro" id="IPR013766">
    <property type="entry name" value="Thioredoxin_domain"/>
</dbReference>
<dbReference type="InterPro" id="IPR012336">
    <property type="entry name" value="Thioredoxin-like_fold"/>
</dbReference>
<dbReference type="Gene3D" id="3.40.30.10">
    <property type="entry name" value="Glutaredoxin"/>
    <property type="match status" value="1"/>
</dbReference>
<reference evidence="8 9" key="1">
    <citation type="submission" date="2017-09" db="EMBL/GenBank/DDBJ databases">
        <title>Depth-based differentiation of microbial function through sediment-hosted aquifers and enrichment of novel symbionts in the deep terrestrial subsurface.</title>
        <authorList>
            <person name="Probst A.J."/>
            <person name="Ladd B."/>
            <person name="Jarett J.K."/>
            <person name="Geller-Mcgrath D.E."/>
            <person name="Sieber C.M."/>
            <person name="Emerson J.B."/>
            <person name="Anantharaman K."/>
            <person name="Thomas B.C."/>
            <person name="Malmstrom R."/>
            <person name="Stieglmeier M."/>
            <person name="Klingl A."/>
            <person name="Woyke T."/>
            <person name="Ryan C.M."/>
            <person name="Banfield J.F."/>
        </authorList>
    </citation>
    <scope>NUCLEOTIDE SEQUENCE [LARGE SCALE GENOMIC DNA]</scope>
    <source>
        <strain evidence="8">CG23_combo_of_CG06-09_8_20_14_all_42_19</strain>
    </source>
</reference>
<comment type="similarity">
    <text evidence="1">Belongs to the thioredoxin family. DsbA subfamily.</text>
</comment>